<feature type="domain" description="Na+-translocating membrane potential-generating system MpsC" evidence="1">
    <location>
        <begin position="142"/>
        <end position="228"/>
    </location>
</feature>
<dbReference type="AlphaFoldDB" id="A0A3M8PCJ0"/>
<dbReference type="Pfam" id="PF10057">
    <property type="entry name" value="MpsC"/>
    <property type="match status" value="2"/>
</dbReference>
<comment type="caution">
    <text evidence="2">The sequence shown here is derived from an EMBL/GenBank/DDBJ whole genome shotgun (WGS) entry which is preliminary data.</text>
</comment>
<dbReference type="OrthoDB" id="2677857at2"/>
<sequence>MPKERTTQTEIGAYASTLLRKHFGKGPTSVFVTIKKPFVIIHFRGFLAPMEKILLRQNESKRVLETRDLLMNDLKAEIILELWKIAELDIKELYADWNLEKESGVIIGVTSEKISEEALKWPEEVDREAFTEAINEASIKAEKMPEETAAYWLNDRSILVRRSQILVEIEKELIKSGFIEPLKLAKRPLEQKVLKEVQLEAVLKRTISETFVDWNFDSDLGYIVFILDSPK</sequence>
<organism evidence="2 3">
    <name type="scientific">Planococcus salinus</name>
    <dbReference type="NCBI Taxonomy" id="1848460"/>
    <lineage>
        <taxon>Bacteria</taxon>
        <taxon>Bacillati</taxon>
        <taxon>Bacillota</taxon>
        <taxon>Bacilli</taxon>
        <taxon>Bacillales</taxon>
        <taxon>Caryophanaceae</taxon>
        <taxon>Planococcus</taxon>
    </lineage>
</organism>
<proteinExistence type="predicted"/>
<evidence type="ECO:0000313" key="3">
    <source>
        <dbReference type="Proteomes" id="UP000275473"/>
    </source>
</evidence>
<gene>
    <name evidence="2" type="ORF">EEX84_02055</name>
</gene>
<name>A0A3M8PCJ0_9BACL</name>
<evidence type="ECO:0000313" key="2">
    <source>
        <dbReference type="EMBL" id="RNF41292.1"/>
    </source>
</evidence>
<dbReference type="Proteomes" id="UP000275473">
    <property type="component" value="Unassembled WGS sequence"/>
</dbReference>
<dbReference type="InterPro" id="IPR018745">
    <property type="entry name" value="MpsC"/>
</dbReference>
<keyword evidence="3" id="KW-1185">Reference proteome</keyword>
<reference evidence="2 3" key="1">
    <citation type="journal article" date="2018" name="Int. J. Syst. Evol. Microbiol.">
        <title>Planococcus salinus sp. nov., a moderately halophilic bacterium isolated from a saline-alkali soil.</title>
        <authorList>
            <person name="Gan L."/>
        </authorList>
    </citation>
    <scope>NUCLEOTIDE SEQUENCE [LARGE SCALE GENOMIC DNA]</scope>
    <source>
        <strain evidence="2 3">LCB217</strain>
    </source>
</reference>
<dbReference type="RefSeq" id="WP_123164041.1">
    <property type="nucleotide sequence ID" value="NZ_RIAX01000001.1"/>
</dbReference>
<evidence type="ECO:0000259" key="1">
    <source>
        <dbReference type="Pfam" id="PF10057"/>
    </source>
</evidence>
<accession>A0A3M8PCJ0</accession>
<dbReference type="EMBL" id="RIAX01000001">
    <property type="protein sequence ID" value="RNF41292.1"/>
    <property type="molecule type" value="Genomic_DNA"/>
</dbReference>
<feature type="domain" description="Na+-translocating membrane potential-generating system MpsC" evidence="1">
    <location>
        <begin position="7"/>
        <end position="110"/>
    </location>
</feature>
<protein>
    <submittedName>
        <fullName evidence="2">DUF2294 family protein</fullName>
    </submittedName>
</protein>